<reference evidence="2 3" key="1">
    <citation type="journal article" date="2024" name="BMC Genomics">
        <title>De novo assembly and annotation of Popillia japonica's genome with initial clues to its potential as an invasive pest.</title>
        <authorList>
            <person name="Cucini C."/>
            <person name="Boschi S."/>
            <person name="Funari R."/>
            <person name="Cardaioli E."/>
            <person name="Iannotti N."/>
            <person name="Marturano G."/>
            <person name="Paoli F."/>
            <person name="Bruttini M."/>
            <person name="Carapelli A."/>
            <person name="Frati F."/>
            <person name="Nardi F."/>
        </authorList>
    </citation>
    <scope>NUCLEOTIDE SEQUENCE [LARGE SCALE GENOMIC DNA]</scope>
    <source>
        <strain evidence="2">DMR45628</strain>
    </source>
</reference>
<dbReference type="Proteomes" id="UP001458880">
    <property type="component" value="Unassembled WGS sequence"/>
</dbReference>
<evidence type="ECO:0008006" key="4">
    <source>
        <dbReference type="Google" id="ProtNLM"/>
    </source>
</evidence>
<sequence>MPKKLTVQQVAKETETDPVLKQVIAAIQNQNANSPASSQRNRNGSSIKTTCQATDESKYKASLQLRETPNQPFINLDIVLQKISKYKASLQLRETPNQPFINLDIVLQKIFAFVGIPVKITLDNGPPFNGKEFEDFFSNIWNQTP</sequence>
<organism evidence="2 3">
    <name type="scientific">Popillia japonica</name>
    <name type="common">Japanese beetle</name>
    <dbReference type="NCBI Taxonomy" id="7064"/>
    <lineage>
        <taxon>Eukaryota</taxon>
        <taxon>Metazoa</taxon>
        <taxon>Ecdysozoa</taxon>
        <taxon>Arthropoda</taxon>
        <taxon>Hexapoda</taxon>
        <taxon>Insecta</taxon>
        <taxon>Pterygota</taxon>
        <taxon>Neoptera</taxon>
        <taxon>Endopterygota</taxon>
        <taxon>Coleoptera</taxon>
        <taxon>Polyphaga</taxon>
        <taxon>Scarabaeiformia</taxon>
        <taxon>Scarabaeidae</taxon>
        <taxon>Rutelinae</taxon>
        <taxon>Popillia</taxon>
    </lineage>
</organism>
<accession>A0AAW1LT05</accession>
<proteinExistence type="predicted"/>
<evidence type="ECO:0000313" key="3">
    <source>
        <dbReference type="Proteomes" id="UP001458880"/>
    </source>
</evidence>
<dbReference type="Gene3D" id="3.30.420.10">
    <property type="entry name" value="Ribonuclease H-like superfamily/Ribonuclease H"/>
    <property type="match status" value="1"/>
</dbReference>
<keyword evidence="3" id="KW-1185">Reference proteome</keyword>
<dbReference type="AlphaFoldDB" id="A0AAW1LT05"/>
<protein>
    <recommendedName>
        <fullName evidence="4">Integrase catalytic domain-containing protein</fullName>
    </recommendedName>
</protein>
<dbReference type="InterPro" id="IPR036397">
    <property type="entry name" value="RNaseH_sf"/>
</dbReference>
<comment type="caution">
    <text evidence="2">The sequence shown here is derived from an EMBL/GenBank/DDBJ whole genome shotgun (WGS) entry which is preliminary data.</text>
</comment>
<dbReference type="EMBL" id="JASPKY010000088">
    <property type="protein sequence ID" value="KAK9738335.1"/>
    <property type="molecule type" value="Genomic_DNA"/>
</dbReference>
<dbReference type="GO" id="GO:0003676">
    <property type="term" value="F:nucleic acid binding"/>
    <property type="evidence" value="ECO:0007669"/>
    <property type="project" value="InterPro"/>
</dbReference>
<name>A0AAW1LT05_POPJA</name>
<evidence type="ECO:0000313" key="2">
    <source>
        <dbReference type="EMBL" id="KAK9738335.1"/>
    </source>
</evidence>
<evidence type="ECO:0000256" key="1">
    <source>
        <dbReference type="SAM" id="MobiDB-lite"/>
    </source>
</evidence>
<gene>
    <name evidence="2" type="ORF">QE152_g9960</name>
</gene>
<feature type="region of interest" description="Disordered" evidence="1">
    <location>
        <begin position="30"/>
        <end position="53"/>
    </location>
</feature>